<feature type="region of interest" description="Disordered" evidence="1">
    <location>
        <begin position="70"/>
        <end position="98"/>
    </location>
</feature>
<proteinExistence type="predicted"/>
<evidence type="ECO:0000313" key="3">
    <source>
        <dbReference type="Proteomes" id="UP001476798"/>
    </source>
</evidence>
<keyword evidence="3" id="KW-1185">Reference proteome</keyword>
<accession>A0ABV0NF66</accession>
<protein>
    <submittedName>
        <fullName evidence="2">Uncharacterized protein</fullName>
    </submittedName>
</protein>
<reference evidence="2 3" key="1">
    <citation type="submission" date="2021-06" db="EMBL/GenBank/DDBJ databases">
        <authorList>
            <person name="Palmer J.M."/>
        </authorList>
    </citation>
    <scope>NUCLEOTIDE SEQUENCE [LARGE SCALE GENOMIC DNA]</scope>
    <source>
        <strain evidence="2 3">GA_2019</strain>
        <tissue evidence="2">Muscle</tissue>
    </source>
</reference>
<sequence length="112" mass="12768">MILGTGNKTGTVWLREKSRVTNWTSENAPELIVQLTSKRRETRRGEWSYIQWCKREWLALTAVFVETGPTEGAGRADRVRFAGGSQKSQPEGSIRDSVQTDSLNLWSTRIQR</sequence>
<evidence type="ECO:0000256" key="1">
    <source>
        <dbReference type="SAM" id="MobiDB-lite"/>
    </source>
</evidence>
<dbReference type="EMBL" id="JAHRIO010035186">
    <property type="protein sequence ID" value="MEQ2170042.1"/>
    <property type="molecule type" value="Genomic_DNA"/>
</dbReference>
<dbReference type="Proteomes" id="UP001476798">
    <property type="component" value="Unassembled WGS sequence"/>
</dbReference>
<comment type="caution">
    <text evidence="2">The sequence shown here is derived from an EMBL/GenBank/DDBJ whole genome shotgun (WGS) entry which is preliminary data.</text>
</comment>
<feature type="compositionally biased region" description="Polar residues" evidence="1">
    <location>
        <begin position="85"/>
        <end position="98"/>
    </location>
</feature>
<gene>
    <name evidence="2" type="ORF">GOODEAATRI_031202</name>
</gene>
<organism evidence="2 3">
    <name type="scientific">Goodea atripinnis</name>
    <dbReference type="NCBI Taxonomy" id="208336"/>
    <lineage>
        <taxon>Eukaryota</taxon>
        <taxon>Metazoa</taxon>
        <taxon>Chordata</taxon>
        <taxon>Craniata</taxon>
        <taxon>Vertebrata</taxon>
        <taxon>Euteleostomi</taxon>
        <taxon>Actinopterygii</taxon>
        <taxon>Neopterygii</taxon>
        <taxon>Teleostei</taxon>
        <taxon>Neoteleostei</taxon>
        <taxon>Acanthomorphata</taxon>
        <taxon>Ovalentaria</taxon>
        <taxon>Atherinomorphae</taxon>
        <taxon>Cyprinodontiformes</taxon>
        <taxon>Goodeidae</taxon>
        <taxon>Goodea</taxon>
    </lineage>
</organism>
<evidence type="ECO:0000313" key="2">
    <source>
        <dbReference type="EMBL" id="MEQ2170042.1"/>
    </source>
</evidence>
<name>A0ABV0NF66_9TELE</name>